<keyword evidence="9" id="KW-1185">Reference proteome</keyword>
<protein>
    <submittedName>
        <fullName evidence="8">Uncharacterized protein</fullName>
    </submittedName>
</protein>
<reference evidence="8 9" key="1">
    <citation type="journal article" date="2023" name="Insect Mol. Biol.">
        <title>Genome sequencing provides insights into the evolution of gene families encoding plant cell wall-degrading enzymes in longhorned beetles.</title>
        <authorList>
            <person name="Shin N.R."/>
            <person name="Okamura Y."/>
            <person name="Kirsch R."/>
            <person name="Pauchet Y."/>
        </authorList>
    </citation>
    <scope>NUCLEOTIDE SEQUENCE [LARGE SCALE GENOMIC DNA]</scope>
    <source>
        <strain evidence="8">EAD_L_NR</strain>
    </source>
</reference>
<dbReference type="Gene3D" id="3.50.50.60">
    <property type="entry name" value="FAD/NAD(P)-binding domain"/>
    <property type="match status" value="1"/>
</dbReference>
<dbReference type="Proteomes" id="UP001159042">
    <property type="component" value="Unassembled WGS sequence"/>
</dbReference>
<dbReference type="AlphaFoldDB" id="A0AAV8VSD5"/>
<feature type="binding site" evidence="5">
    <location>
        <position position="270"/>
    </location>
    <ligand>
        <name>FAD</name>
        <dbReference type="ChEBI" id="CHEBI:57692"/>
    </ligand>
</feature>
<dbReference type="Pfam" id="PF05199">
    <property type="entry name" value="GMC_oxred_C"/>
    <property type="match status" value="1"/>
</dbReference>
<dbReference type="InterPro" id="IPR012132">
    <property type="entry name" value="GMC_OxRdtase"/>
</dbReference>
<evidence type="ECO:0000256" key="1">
    <source>
        <dbReference type="ARBA" id="ARBA00001974"/>
    </source>
</evidence>
<comment type="caution">
    <text evidence="8">The sequence shown here is derived from an EMBL/GenBank/DDBJ whole genome shotgun (WGS) entry which is preliminary data.</text>
</comment>
<proteinExistence type="inferred from homology"/>
<accession>A0AAV8VSD5</accession>
<feature type="binding site" evidence="5">
    <location>
        <position position="137"/>
    </location>
    <ligand>
        <name>FAD</name>
        <dbReference type="ChEBI" id="CHEBI:57692"/>
    </ligand>
</feature>
<evidence type="ECO:0000256" key="5">
    <source>
        <dbReference type="PIRSR" id="PIRSR000137-2"/>
    </source>
</evidence>
<dbReference type="InterPro" id="IPR000172">
    <property type="entry name" value="GMC_OxRdtase_N"/>
</dbReference>
<dbReference type="Pfam" id="PF00732">
    <property type="entry name" value="GMC_oxred_N"/>
    <property type="match status" value="1"/>
</dbReference>
<dbReference type="GO" id="GO:0050660">
    <property type="term" value="F:flavin adenine dinucleotide binding"/>
    <property type="evidence" value="ECO:0007669"/>
    <property type="project" value="InterPro"/>
</dbReference>
<comment type="cofactor">
    <cofactor evidence="1 5">
        <name>FAD</name>
        <dbReference type="ChEBI" id="CHEBI:57692"/>
    </cofactor>
</comment>
<dbReference type="InterPro" id="IPR007867">
    <property type="entry name" value="GMC_OxRtase_C"/>
</dbReference>
<dbReference type="PIRSF" id="PIRSF000137">
    <property type="entry name" value="Alcohol_oxidase"/>
    <property type="match status" value="1"/>
</dbReference>
<feature type="domain" description="Glucose-methanol-choline oxidoreductase C-terminal" evidence="7">
    <location>
        <begin position="464"/>
        <end position="605"/>
    </location>
</feature>
<dbReference type="InterPro" id="IPR036188">
    <property type="entry name" value="FAD/NAD-bd_sf"/>
</dbReference>
<keyword evidence="4 5" id="KW-0274">FAD</keyword>
<dbReference type="EMBL" id="JANEYG010000034">
    <property type="protein sequence ID" value="KAJ8917296.1"/>
    <property type="molecule type" value="Genomic_DNA"/>
</dbReference>
<dbReference type="GO" id="GO:0016614">
    <property type="term" value="F:oxidoreductase activity, acting on CH-OH group of donors"/>
    <property type="evidence" value="ECO:0007669"/>
    <property type="project" value="InterPro"/>
</dbReference>
<evidence type="ECO:0000313" key="8">
    <source>
        <dbReference type="EMBL" id="KAJ8917296.1"/>
    </source>
</evidence>
<evidence type="ECO:0000313" key="9">
    <source>
        <dbReference type="Proteomes" id="UP001159042"/>
    </source>
</evidence>
<keyword evidence="3" id="KW-0285">Flavoprotein</keyword>
<dbReference type="Gene3D" id="3.30.560.10">
    <property type="entry name" value="Glucose Oxidase, domain 3"/>
    <property type="match status" value="1"/>
</dbReference>
<organism evidence="8 9">
    <name type="scientific">Exocentrus adspersus</name>
    <dbReference type="NCBI Taxonomy" id="1586481"/>
    <lineage>
        <taxon>Eukaryota</taxon>
        <taxon>Metazoa</taxon>
        <taxon>Ecdysozoa</taxon>
        <taxon>Arthropoda</taxon>
        <taxon>Hexapoda</taxon>
        <taxon>Insecta</taxon>
        <taxon>Pterygota</taxon>
        <taxon>Neoptera</taxon>
        <taxon>Endopterygota</taxon>
        <taxon>Coleoptera</taxon>
        <taxon>Polyphaga</taxon>
        <taxon>Cucujiformia</taxon>
        <taxon>Chrysomeloidea</taxon>
        <taxon>Cerambycidae</taxon>
        <taxon>Lamiinae</taxon>
        <taxon>Acanthocinini</taxon>
        <taxon>Exocentrus</taxon>
    </lineage>
</organism>
<dbReference type="PANTHER" id="PTHR11552">
    <property type="entry name" value="GLUCOSE-METHANOL-CHOLINE GMC OXIDOREDUCTASE"/>
    <property type="match status" value="1"/>
</dbReference>
<feature type="binding site" evidence="5">
    <location>
        <position position="141"/>
    </location>
    <ligand>
        <name>FAD</name>
        <dbReference type="ChEBI" id="CHEBI:57692"/>
    </ligand>
</feature>
<gene>
    <name evidence="8" type="ORF">NQ315_002314</name>
</gene>
<evidence type="ECO:0000259" key="7">
    <source>
        <dbReference type="Pfam" id="PF05199"/>
    </source>
</evidence>
<evidence type="ECO:0000259" key="6">
    <source>
        <dbReference type="Pfam" id="PF00732"/>
    </source>
</evidence>
<evidence type="ECO:0000256" key="3">
    <source>
        <dbReference type="ARBA" id="ARBA00022630"/>
    </source>
</evidence>
<evidence type="ECO:0000256" key="4">
    <source>
        <dbReference type="ARBA" id="ARBA00022827"/>
    </source>
</evidence>
<evidence type="ECO:0000256" key="2">
    <source>
        <dbReference type="ARBA" id="ARBA00010790"/>
    </source>
</evidence>
<sequence length="645" mass="72032">MEGVITYDISPIKGPLVNAFLILINTLFFNLKLVGPYDAYPRDYSQALLNEDEVMFDFIIVGGGAAGCALANRLSEESTWSVLLIEAGDYPPPSSDVPGLYFTFFNSNEDWKYYMENDPKACQVRSGNRCVLSRGKVLGGTSTISNMRYWRDIASNFDRLATPLFASKVVFDIFREMEGYEGTDQEQFQYTYGTEGPIYLNVFNYTSPVKDLLQDTYKAIGYNKIPKRKFLGYANHLTYIKNGERFNMAKAFLTPVKERKNLFLTKNTEVDGVVVNVPLDNKVGGVNVSIDGVKFFIRARKEVVLTSGAINNAKLLLISGIGPKAYLQSKNIPVVADVPGVGKNLHLHLYLPIFVSIGPCGEQPAAHSKEIDLIRDIFNYLIDRSGGLSHTGINQLATYISVRKDGTTTPNLGVYHEYFKIGDRALMAALDAVDYHPTVKKTLLETNQKKSIVLFMVSLLESASRGEVSLNDTHHLSNPKITPNFMTDDEQWDYATLLSGFNFVYNLTQVETLREYDAELLDINIPNCRNFKFCTMAYVKCYIHNMVYPNPDTAGTAKMGEECDPTAVVRKDLEVKGVRCLRVADSSVLGDIPTGNTVPADAMIGFSMGEILKSKWLKDYQSPYYNTEETPLDPASGISRMKDSD</sequence>
<dbReference type="SUPFAM" id="SSF54373">
    <property type="entry name" value="FAD-linked reductases, C-terminal domain"/>
    <property type="match status" value="1"/>
</dbReference>
<name>A0AAV8VSD5_9CUCU</name>
<comment type="similarity">
    <text evidence="2">Belongs to the GMC oxidoreductase family.</text>
</comment>
<feature type="domain" description="Glucose-methanol-choline oxidoreductase N-terminal" evidence="6">
    <location>
        <begin position="56"/>
        <end position="349"/>
    </location>
</feature>
<dbReference type="PANTHER" id="PTHR11552:SF147">
    <property type="entry name" value="CHOLINE DEHYDROGENASE, MITOCHONDRIAL"/>
    <property type="match status" value="1"/>
</dbReference>
<dbReference type="SUPFAM" id="SSF51905">
    <property type="entry name" value="FAD/NAD(P)-binding domain"/>
    <property type="match status" value="1"/>
</dbReference>